<evidence type="ECO:0000313" key="1">
    <source>
        <dbReference type="EMBL" id="MXP32936.1"/>
    </source>
</evidence>
<organism evidence="1 2">
    <name type="scientific">Parerythrobacter jejuensis</name>
    <dbReference type="NCBI Taxonomy" id="795812"/>
    <lineage>
        <taxon>Bacteria</taxon>
        <taxon>Pseudomonadati</taxon>
        <taxon>Pseudomonadota</taxon>
        <taxon>Alphaproteobacteria</taxon>
        <taxon>Sphingomonadales</taxon>
        <taxon>Erythrobacteraceae</taxon>
        <taxon>Parerythrobacter</taxon>
    </lineage>
</organism>
<sequence>MPDHMAPPGRVHNREELWRAGWLLVESGYSPRNTGQEEFAMKTKMMLVASAALVMAGCSGEADDAAVDAEELAEQASEMIQPQAGQYQTTAELVEFEVPGMSDEESQMIRGFMEQGFTQQVGYCLTPEDAEKGFEEAIRKMRNDDNNKCEFTRFDVSSGAIDSEMKCDDGKGNAGTISMAGKITETSQDLTMTLDQQSADLPRGSMKMKMKMSSERVGECS</sequence>
<dbReference type="InterPro" id="IPR022061">
    <property type="entry name" value="DUF3617"/>
</dbReference>
<dbReference type="Pfam" id="PF12276">
    <property type="entry name" value="DUF3617"/>
    <property type="match status" value="1"/>
</dbReference>
<gene>
    <name evidence="1" type="ORF">GRI94_13985</name>
</gene>
<accession>A0A845AWQ6</accession>
<comment type="caution">
    <text evidence="1">The sequence shown here is derived from an EMBL/GenBank/DDBJ whole genome shotgun (WGS) entry which is preliminary data.</text>
</comment>
<reference evidence="1 2" key="1">
    <citation type="submission" date="2019-12" db="EMBL/GenBank/DDBJ databases">
        <title>Genomic-based taxomic classification of the family Erythrobacteraceae.</title>
        <authorList>
            <person name="Xu L."/>
        </authorList>
    </citation>
    <scope>NUCLEOTIDE SEQUENCE [LARGE SCALE GENOMIC DNA]</scope>
    <source>
        <strain evidence="1 2">JCM 16677</strain>
    </source>
</reference>
<evidence type="ECO:0000313" key="2">
    <source>
        <dbReference type="Proteomes" id="UP000446786"/>
    </source>
</evidence>
<protein>
    <submittedName>
        <fullName evidence="1">DUF3617 family protein</fullName>
    </submittedName>
</protein>
<keyword evidence="2" id="KW-1185">Reference proteome</keyword>
<dbReference type="OrthoDB" id="7406515at2"/>
<name>A0A845AWQ6_9SPHN</name>
<dbReference type="AlphaFoldDB" id="A0A845AWQ6"/>
<dbReference type="Proteomes" id="UP000446786">
    <property type="component" value="Unassembled WGS sequence"/>
</dbReference>
<dbReference type="RefSeq" id="WP_160780226.1">
    <property type="nucleotide sequence ID" value="NZ_BAAAZF010000001.1"/>
</dbReference>
<dbReference type="EMBL" id="WTYE01000001">
    <property type="protein sequence ID" value="MXP32936.1"/>
    <property type="molecule type" value="Genomic_DNA"/>
</dbReference>
<proteinExistence type="predicted"/>